<dbReference type="Gene3D" id="3.40.50.620">
    <property type="entry name" value="HUPs"/>
    <property type="match status" value="1"/>
</dbReference>
<reference evidence="2 3" key="1">
    <citation type="submission" date="2018-06" db="EMBL/GenBank/DDBJ databases">
        <authorList>
            <consortium name="Pathogen Informatics"/>
            <person name="Doyle S."/>
        </authorList>
    </citation>
    <scope>NUCLEOTIDE SEQUENCE [LARGE SCALE GENOMIC DNA]</scope>
    <source>
        <strain evidence="2 3">NCTC11343</strain>
    </source>
</reference>
<dbReference type="SUPFAM" id="SSF52402">
    <property type="entry name" value="Adenine nucleotide alpha hydrolases-like"/>
    <property type="match status" value="1"/>
</dbReference>
<dbReference type="AlphaFoldDB" id="A0A2X2JES9"/>
<evidence type="ECO:0000313" key="2">
    <source>
        <dbReference type="EMBL" id="SPZ92388.1"/>
    </source>
</evidence>
<sequence>MDSRTSAYLYHPNKRQCPCENGEYVFEASEGRRLKALLKDWQIRIDDEFPDLRCKTVSLAGNLEKTVLNLLQEKEYHFIVMGAKGKGMIQKAVLGSNTFALIKKSPIGVLAVPITFQKFGLQNIALLSNF</sequence>
<dbReference type="EMBL" id="UAUU01000011">
    <property type="protein sequence ID" value="SPZ92388.1"/>
    <property type="molecule type" value="Genomic_DNA"/>
</dbReference>
<evidence type="ECO:0000313" key="3">
    <source>
        <dbReference type="Proteomes" id="UP000251241"/>
    </source>
</evidence>
<protein>
    <submittedName>
        <fullName evidence="2">Universal stress protein family</fullName>
    </submittedName>
</protein>
<organism evidence="2 3">
    <name type="scientific">Sphingobacterium multivorum</name>
    <dbReference type="NCBI Taxonomy" id="28454"/>
    <lineage>
        <taxon>Bacteria</taxon>
        <taxon>Pseudomonadati</taxon>
        <taxon>Bacteroidota</taxon>
        <taxon>Sphingobacteriia</taxon>
        <taxon>Sphingobacteriales</taxon>
        <taxon>Sphingobacteriaceae</taxon>
        <taxon>Sphingobacterium</taxon>
    </lineage>
</organism>
<dbReference type="Proteomes" id="UP000251241">
    <property type="component" value="Unassembled WGS sequence"/>
</dbReference>
<accession>A0A2X2JES9</accession>
<name>A0A2X2JES9_SPHMU</name>
<dbReference type="InterPro" id="IPR014729">
    <property type="entry name" value="Rossmann-like_a/b/a_fold"/>
</dbReference>
<evidence type="ECO:0000259" key="1">
    <source>
        <dbReference type="Pfam" id="PF00582"/>
    </source>
</evidence>
<proteinExistence type="predicted"/>
<dbReference type="Pfam" id="PF00582">
    <property type="entry name" value="Usp"/>
    <property type="match status" value="1"/>
</dbReference>
<gene>
    <name evidence="2" type="ORF">NCTC11343_04435</name>
</gene>
<feature type="domain" description="UspA" evidence="1">
    <location>
        <begin position="43"/>
        <end position="113"/>
    </location>
</feature>
<dbReference type="InterPro" id="IPR006016">
    <property type="entry name" value="UspA"/>
</dbReference>
<dbReference type="CDD" id="cd00293">
    <property type="entry name" value="USP-like"/>
    <property type="match status" value="1"/>
</dbReference>